<evidence type="ECO:0000313" key="2">
    <source>
        <dbReference type="Proteomes" id="UP000765509"/>
    </source>
</evidence>
<evidence type="ECO:0000313" key="1">
    <source>
        <dbReference type="EMBL" id="MBW0489805.1"/>
    </source>
</evidence>
<dbReference type="AlphaFoldDB" id="A0A9Q3H5A1"/>
<name>A0A9Q3H5A1_9BASI</name>
<reference evidence="1" key="1">
    <citation type="submission" date="2021-03" db="EMBL/GenBank/DDBJ databases">
        <title>Draft genome sequence of rust myrtle Austropuccinia psidii MF-1, a brazilian biotype.</title>
        <authorList>
            <person name="Quecine M.C."/>
            <person name="Pachon D.M.R."/>
            <person name="Bonatelli M.L."/>
            <person name="Correr F.H."/>
            <person name="Franceschini L.M."/>
            <person name="Leite T.F."/>
            <person name="Margarido G.R.A."/>
            <person name="Almeida C.A."/>
            <person name="Ferrarezi J.A."/>
            <person name="Labate C.A."/>
        </authorList>
    </citation>
    <scope>NUCLEOTIDE SEQUENCE</scope>
    <source>
        <strain evidence="1">MF-1</strain>
    </source>
</reference>
<gene>
    <name evidence="1" type="ORF">O181_029520</name>
</gene>
<sequence>MNLRRIGGHTKSLVILSELTPINIKTGEEKEINLFIEKGAVHTILGRPFVVDNNVKLEFSKKQGEILSYPEEDLRILCLATSNPQAMGWPNSPP</sequence>
<dbReference type="OrthoDB" id="5535068at2759"/>
<dbReference type="Proteomes" id="UP000765509">
    <property type="component" value="Unassembled WGS sequence"/>
</dbReference>
<dbReference type="EMBL" id="AVOT02010267">
    <property type="protein sequence ID" value="MBW0489805.1"/>
    <property type="molecule type" value="Genomic_DNA"/>
</dbReference>
<proteinExistence type="predicted"/>
<accession>A0A9Q3H5A1</accession>
<protein>
    <submittedName>
        <fullName evidence="1">Uncharacterized protein</fullName>
    </submittedName>
</protein>
<organism evidence="1 2">
    <name type="scientific">Austropuccinia psidii MF-1</name>
    <dbReference type="NCBI Taxonomy" id="1389203"/>
    <lineage>
        <taxon>Eukaryota</taxon>
        <taxon>Fungi</taxon>
        <taxon>Dikarya</taxon>
        <taxon>Basidiomycota</taxon>
        <taxon>Pucciniomycotina</taxon>
        <taxon>Pucciniomycetes</taxon>
        <taxon>Pucciniales</taxon>
        <taxon>Sphaerophragmiaceae</taxon>
        <taxon>Austropuccinia</taxon>
    </lineage>
</organism>
<comment type="caution">
    <text evidence="1">The sequence shown here is derived from an EMBL/GenBank/DDBJ whole genome shotgun (WGS) entry which is preliminary data.</text>
</comment>
<keyword evidence="2" id="KW-1185">Reference proteome</keyword>